<evidence type="ECO:0000256" key="5">
    <source>
        <dbReference type="ARBA" id="ARBA00031248"/>
    </source>
</evidence>
<keyword evidence="11" id="KW-1185">Reference proteome</keyword>
<accession>A0ABU8EP50</accession>
<evidence type="ECO:0000256" key="4">
    <source>
        <dbReference type="ARBA" id="ARBA00022801"/>
    </source>
</evidence>
<reference evidence="10 11" key="1">
    <citation type="submission" date="2023-12" db="EMBL/GenBank/DDBJ databases">
        <title>Friends and Foes: Symbiotic and Algicidal bacterial influence on Karenia brevis blooms.</title>
        <authorList>
            <person name="Fei C."/>
            <person name="Mohamed A.R."/>
            <person name="Booker A."/>
            <person name="Arshad M."/>
            <person name="Klass S."/>
            <person name="Ahn S."/>
            <person name="Gilbert P.M."/>
            <person name="Heil C.A."/>
            <person name="Martinez J.M."/>
            <person name="Amin S.A."/>
        </authorList>
    </citation>
    <scope>NUCLEOTIDE SEQUENCE [LARGE SCALE GENOMIC DNA]</scope>
    <source>
        <strain evidence="10 11">CE15</strain>
    </source>
</reference>
<organism evidence="10 11">
    <name type="scientific">Pseudoalteromonas spongiae</name>
    <dbReference type="NCBI Taxonomy" id="298657"/>
    <lineage>
        <taxon>Bacteria</taxon>
        <taxon>Pseudomonadati</taxon>
        <taxon>Pseudomonadota</taxon>
        <taxon>Gammaproteobacteria</taxon>
        <taxon>Alteromonadales</taxon>
        <taxon>Pseudoalteromonadaceae</taxon>
        <taxon>Pseudoalteromonas</taxon>
    </lineage>
</organism>
<dbReference type="PIRSF" id="PIRSF000903">
    <property type="entry name" value="B5n-ttraPtase_sm"/>
    <property type="match status" value="1"/>
</dbReference>
<evidence type="ECO:0000256" key="7">
    <source>
        <dbReference type="ARBA" id="ARBA00033210"/>
    </source>
</evidence>
<protein>
    <recommendedName>
        <fullName evidence="3">bis(5'-nucleosyl)-tetraphosphatase (symmetrical)</fullName>
        <ecNumber evidence="3">3.6.1.41</ecNumber>
    </recommendedName>
    <alternativeName>
        <fullName evidence="6">Ap4A hydrolase</fullName>
    </alternativeName>
    <alternativeName>
        <fullName evidence="5">Diadenosine 5',5'''-P1,P4-tetraphosphate pyrophosphohydrolase</fullName>
    </alternativeName>
    <alternativeName>
        <fullName evidence="7">Diadenosine tetraphosphatase</fullName>
    </alternativeName>
</protein>
<evidence type="ECO:0000256" key="1">
    <source>
        <dbReference type="ARBA" id="ARBA00003413"/>
    </source>
</evidence>
<dbReference type="Proteomes" id="UP001382455">
    <property type="component" value="Unassembled WGS sequence"/>
</dbReference>
<gene>
    <name evidence="10" type="ORF">WAE96_02935</name>
</gene>
<dbReference type="Pfam" id="PF00149">
    <property type="entry name" value="Metallophos"/>
    <property type="match status" value="1"/>
</dbReference>
<evidence type="ECO:0000256" key="6">
    <source>
        <dbReference type="ARBA" id="ARBA00032248"/>
    </source>
</evidence>
<dbReference type="InterPro" id="IPR004617">
    <property type="entry name" value="ApaH"/>
</dbReference>
<dbReference type="RefSeq" id="WP_336434546.1">
    <property type="nucleotide sequence ID" value="NZ_JBAWKS010000001.1"/>
</dbReference>
<comment type="catalytic activity">
    <reaction evidence="8">
        <text>P(1),P(4)-bis(5'-adenosyl) tetraphosphate + H2O = 2 ADP + 2 H(+)</text>
        <dbReference type="Rhea" id="RHEA:24252"/>
        <dbReference type="ChEBI" id="CHEBI:15377"/>
        <dbReference type="ChEBI" id="CHEBI:15378"/>
        <dbReference type="ChEBI" id="CHEBI:58141"/>
        <dbReference type="ChEBI" id="CHEBI:456216"/>
        <dbReference type="EC" id="3.6.1.41"/>
    </reaction>
</comment>
<dbReference type="PANTHER" id="PTHR40942:SF4">
    <property type="entry name" value="CYTOCHROME C5"/>
    <property type="match status" value="1"/>
</dbReference>
<evidence type="ECO:0000259" key="9">
    <source>
        <dbReference type="Pfam" id="PF00149"/>
    </source>
</evidence>
<evidence type="ECO:0000256" key="3">
    <source>
        <dbReference type="ARBA" id="ARBA00012506"/>
    </source>
</evidence>
<feature type="domain" description="Calcineurin-like phosphoesterase" evidence="9">
    <location>
        <begin position="4"/>
        <end position="126"/>
    </location>
</feature>
<dbReference type="EMBL" id="JBAWKS010000001">
    <property type="protein sequence ID" value="MEI4548662.1"/>
    <property type="molecule type" value="Genomic_DNA"/>
</dbReference>
<sequence length="276" mass="31392">MAKYVIGDLQGCFNEFTSLLKTVDFNPSRDHLYLVGDIVARGPDSLACLKYLFTQQGSVTITLGNHDLHLLATYFTQNTPNPKDNLQALFNAKKLPTYIEFLRQQPLAVWLEKYNTFISHAGLNPQLSLQKALELCAKAQKKYQGDNAQFYLANMYGNSVNCISQANDKLSRFTYTVNAFSRMRFVNQHGQMDFANKGPASQNSPELFPWFDVNANNHSDINICFGHWAALKGQTPYPNLFALDTGCVWGEHMTLLELKSKKKHYCNNYKEHKNNT</sequence>
<dbReference type="SUPFAM" id="SSF56300">
    <property type="entry name" value="Metallo-dependent phosphatases"/>
    <property type="match status" value="1"/>
</dbReference>
<name>A0ABU8EP50_9GAMM</name>
<evidence type="ECO:0000256" key="2">
    <source>
        <dbReference type="ARBA" id="ARBA00005419"/>
    </source>
</evidence>
<comment type="similarity">
    <text evidence="2">Belongs to the Ap4A hydrolase family.</text>
</comment>
<proteinExistence type="inferred from homology"/>
<evidence type="ECO:0000313" key="11">
    <source>
        <dbReference type="Proteomes" id="UP001382455"/>
    </source>
</evidence>
<dbReference type="Gene3D" id="3.60.21.10">
    <property type="match status" value="1"/>
</dbReference>
<keyword evidence="4 10" id="KW-0378">Hydrolase</keyword>
<dbReference type="NCBIfam" id="NF001204">
    <property type="entry name" value="PRK00166.1"/>
    <property type="match status" value="1"/>
</dbReference>
<dbReference type="InterPro" id="IPR004843">
    <property type="entry name" value="Calcineurin-like_PHP"/>
</dbReference>
<dbReference type="EC" id="3.6.1.41" evidence="3"/>
<evidence type="ECO:0000256" key="8">
    <source>
        <dbReference type="ARBA" id="ARBA00049417"/>
    </source>
</evidence>
<dbReference type="GO" id="GO:0008803">
    <property type="term" value="F:bis(5'-nucleosyl)-tetraphosphatase (symmetrical) activity"/>
    <property type="evidence" value="ECO:0007669"/>
    <property type="project" value="UniProtKB-EC"/>
</dbReference>
<dbReference type="NCBIfam" id="TIGR00668">
    <property type="entry name" value="apaH"/>
    <property type="match status" value="1"/>
</dbReference>
<comment type="function">
    <text evidence="1">Hydrolyzes diadenosine 5',5'''-P1,P4-tetraphosphate to yield ADP.</text>
</comment>
<dbReference type="PANTHER" id="PTHR40942">
    <property type="match status" value="1"/>
</dbReference>
<dbReference type="InterPro" id="IPR029052">
    <property type="entry name" value="Metallo-depent_PP-like"/>
</dbReference>
<evidence type="ECO:0000313" key="10">
    <source>
        <dbReference type="EMBL" id="MEI4548662.1"/>
    </source>
</evidence>
<comment type="caution">
    <text evidence="10">The sequence shown here is derived from an EMBL/GenBank/DDBJ whole genome shotgun (WGS) entry which is preliminary data.</text>
</comment>